<keyword evidence="2" id="KW-1003">Cell membrane</keyword>
<dbReference type="EMBL" id="JAKXMK010000012">
    <property type="protein sequence ID" value="MCH6167058.1"/>
    <property type="molecule type" value="Genomic_DNA"/>
</dbReference>
<comment type="subcellular location">
    <subcellularLocation>
        <location evidence="1">Cell membrane</location>
        <topology evidence="1">Multi-pass membrane protein</topology>
    </subcellularLocation>
</comment>
<sequence>MVVVSTFAAAAPAPAAPPAWRVLPEFLYFAALCGATGGAGAYVLAVGPALRHGPAVAPTIARKAATGLGVLGPVLVVALWMQLAATVAGAGKGMPFGSALSPAAIATYIGKPAADGEWLAPGVLTAVQFAFYLAAALVLAALLVPAARARVRRLAGSAAVLAVVGTAVGAVPTSANGVAKELGGVFTQLHVLGGTTWLGGLGMLAGLALAARHAPGAGDVWAAVWASFSTLAMAAVGLVLVSGLWLLWMHVGSPAQLLTTTYGRFLLIKLVLVLAMLIAGALNQLSLLPRIARVRRIEPDDISLLRLTLRHFPRVVALEGLLGLAVLVIVPFLSGSARKQAGETGSPELDVSVLLIGVLFAAMLVVSFVAAARLGDRLGRRVPVESAI</sequence>
<feature type="transmembrane region" description="Helical" evidence="6">
    <location>
        <begin position="129"/>
        <end position="147"/>
    </location>
</feature>
<evidence type="ECO:0000256" key="1">
    <source>
        <dbReference type="ARBA" id="ARBA00004651"/>
    </source>
</evidence>
<keyword evidence="5 6" id="KW-0472">Membrane</keyword>
<evidence type="ECO:0000256" key="2">
    <source>
        <dbReference type="ARBA" id="ARBA00022475"/>
    </source>
</evidence>
<evidence type="ECO:0000256" key="5">
    <source>
        <dbReference type="ARBA" id="ARBA00023136"/>
    </source>
</evidence>
<feature type="transmembrane region" description="Helical" evidence="6">
    <location>
        <begin position="154"/>
        <end position="171"/>
    </location>
</feature>
<dbReference type="RefSeq" id="WP_241037216.1">
    <property type="nucleotide sequence ID" value="NZ_BAAAJF010000015.1"/>
</dbReference>
<keyword evidence="9" id="KW-1185">Reference proteome</keyword>
<feature type="transmembrane region" description="Helical" evidence="6">
    <location>
        <begin position="266"/>
        <end position="288"/>
    </location>
</feature>
<reference evidence="8 9" key="1">
    <citation type="submission" date="2022-03" db="EMBL/GenBank/DDBJ databases">
        <title>Pseudonocardia alaer sp. nov., a novel actinomycete isolated from reed forest soil.</title>
        <authorList>
            <person name="Wang L."/>
        </authorList>
    </citation>
    <scope>NUCLEOTIDE SEQUENCE [LARGE SCALE GENOMIC DNA]</scope>
    <source>
        <strain evidence="8 9">Y-16303</strain>
    </source>
</reference>
<comment type="caution">
    <text evidence="8">The sequence shown here is derived from an EMBL/GenBank/DDBJ whole genome shotgun (WGS) entry which is preliminary data.</text>
</comment>
<keyword evidence="3 6" id="KW-0812">Transmembrane</keyword>
<name>A0ABS9TEZ2_9PSEU</name>
<accession>A0ABS9TEZ2</accession>
<feature type="transmembrane region" description="Helical" evidence="6">
    <location>
        <begin position="353"/>
        <end position="372"/>
    </location>
</feature>
<evidence type="ECO:0000313" key="8">
    <source>
        <dbReference type="EMBL" id="MCH6167058.1"/>
    </source>
</evidence>
<organism evidence="8 9">
    <name type="scientific">Pseudonocardia alaniniphila</name>
    <dbReference type="NCBI Taxonomy" id="75291"/>
    <lineage>
        <taxon>Bacteria</taxon>
        <taxon>Bacillati</taxon>
        <taxon>Actinomycetota</taxon>
        <taxon>Actinomycetes</taxon>
        <taxon>Pseudonocardiales</taxon>
        <taxon>Pseudonocardiaceae</taxon>
        <taxon>Pseudonocardia</taxon>
    </lineage>
</organism>
<evidence type="ECO:0000256" key="3">
    <source>
        <dbReference type="ARBA" id="ARBA00022692"/>
    </source>
</evidence>
<evidence type="ECO:0000256" key="6">
    <source>
        <dbReference type="SAM" id="Phobius"/>
    </source>
</evidence>
<feature type="domain" description="Copper resistance protein D" evidence="7">
    <location>
        <begin position="223"/>
        <end position="332"/>
    </location>
</feature>
<gene>
    <name evidence="8" type="ORF">MMF94_15330</name>
</gene>
<feature type="transmembrane region" description="Helical" evidence="6">
    <location>
        <begin position="315"/>
        <end position="333"/>
    </location>
</feature>
<dbReference type="PANTHER" id="PTHR34820">
    <property type="entry name" value="INNER MEMBRANE PROTEIN YEBZ"/>
    <property type="match status" value="1"/>
</dbReference>
<dbReference type="InterPro" id="IPR032694">
    <property type="entry name" value="CopC/D"/>
</dbReference>
<protein>
    <submittedName>
        <fullName evidence="8">CopD family protein</fullName>
    </submittedName>
</protein>
<evidence type="ECO:0000256" key="4">
    <source>
        <dbReference type="ARBA" id="ARBA00022989"/>
    </source>
</evidence>
<dbReference type="PANTHER" id="PTHR34820:SF4">
    <property type="entry name" value="INNER MEMBRANE PROTEIN YEBZ"/>
    <property type="match status" value="1"/>
</dbReference>
<evidence type="ECO:0000313" key="9">
    <source>
        <dbReference type="Proteomes" id="UP001299970"/>
    </source>
</evidence>
<evidence type="ECO:0000259" key="7">
    <source>
        <dbReference type="Pfam" id="PF05425"/>
    </source>
</evidence>
<dbReference type="Proteomes" id="UP001299970">
    <property type="component" value="Unassembled WGS sequence"/>
</dbReference>
<dbReference type="InterPro" id="IPR008457">
    <property type="entry name" value="Cu-R_CopD_dom"/>
</dbReference>
<dbReference type="Pfam" id="PF05425">
    <property type="entry name" value="CopD"/>
    <property type="match status" value="1"/>
</dbReference>
<feature type="transmembrane region" description="Helical" evidence="6">
    <location>
        <begin position="223"/>
        <end position="246"/>
    </location>
</feature>
<feature type="transmembrane region" description="Helical" evidence="6">
    <location>
        <begin position="68"/>
        <end position="90"/>
    </location>
</feature>
<proteinExistence type="predicted"/>
<feature type="transmembrane region" description="Helical" evidence="6">
    <location>
        <begin position="25"/>
        <end position="47"/>
    </location>
</feature>
<feature type="transmembrane region" description="Helical" evidence="6">
    <location>
        <begin position="191"/>
        <end position="211"/>
    </location>
</feature>
<keyword evidence="4 6" id="KW-1133">Transmembrane helix</keyword>